<accession>A0A0V1GJ62</accession>
<gene>
    <name evidence="1" type="ORF">T4C_11887</name>
</gene>
<evidence type="ECO:0000313" key="1">
    <source>
        <dbReference type="EMBL" id="KRY98299.1"/>
    </source>
</evidence>
<reference evidence="1 2" key="1">
    <citation type="submission" date="2015-01" db="EMBL/GenBank/DDBJ databases">
        <title>Evolution of Trichinella species and genotypes.</title>
        <authorList>
            <person name="Korhonen P.K."/>
            <person name="Edoardo P."/>
            <person name="Giuseppe L.R."/>
            <person name="Gasser R.B."/>
        </authorList>
    </citation>
    <scope>NUCLEOTIDE SEQUENCE [LARGE SCALE GENOMIC DNA]</scope>
    <source>
        <strain evidence="1">ISS176</strain>
    </source>
</reference>
<organism evidence="1 2">
    <name type="scientific">Trichinella pseudospiralis</name>
    <name type="common">Parasitic roundworm</name>
    <dbReference type="NCBI Taxonomy" id="6337"/>
    <lineage>
        <taxon>Eukaryota</taxon>
        <taxon>Metazoa</taxon>
        <taxon>Ecdysozoa</taxon>
        <taxon>Nematoda</taxon>
        <taxon>Enoplea</taxon>
        <taxon>Dorylaimia</taxon>
        <taxon>Trichinellida</taxon>
        <taxon>Trichinellidae</taxon>
        <taxon>Trichinella</taxon>
    </lineage>
</organism>
<dbReference type="EMBL" id="JYDV01002072">
    <property type="protein sequence ID" value="KRY98299.1"/>
    <property type="molecule type" value="Genomic_DNA"/>
</dbReference>
<proteinExistence type="predicted"/>
<comment type="caution">
    <text evidence="1">The sequence shown here is derived from an EMBL/GenBank/DDBJ whole genome shotgun (WGS) entry which is preliminary data.</text>
</comment>
<evidence type="ECO:0000313" key="2">
    <source>
        <dbReference type="Proteomes" id="UP000054826"/>
    </source>
</evidence>
<protein>
    <submittedName>
        <fullName evidence="1">Uncharacterized protein</fullName>
    </submittedName>
</protein>
<dbReference type="AlphaFoldDB" id="A0A0V1GJ62"/>
<dbReference type="Proteomes" id="UP000054826">
    <property type="component" value="Unassembled WGS sequence"/>
</dbReference>
<name>A0A0V1GJ62_TRIPS</name>
<sequence>MYYSRQCENLEAIYSKSTGLFPEINLYQSEMISGL</sequence>